<evidence type="ECO:0000313" key="3">
    <source>
        <dbReference type="EMBL" id="RAI33196.1"/>
    </source>
</evidence>
<dbReference type="PANTHER" id="PTHR40396">
    <property type="entry name" value="ATPASE-LIKE PROTEIN"/>
    <property type="match status" value="1"/>
</dbReference>
<dbReference type="InterPro" id="IPR003959">
    <property type="entry name" value="ATPase_AAA_core"/>
</dbReference>
<organism evidence="3 4">
    <name type="scientific">Rhodoplanes elegans</name>
    <dbReference type="NCBI Taxonomy" id="29408"/>
    <lineage>
        <taxon>Bacteria</taxon>
        <taxon>Pseudomonadati</taxon>
        <taxon>Pseudomonadota</taxon>
        <taxon>Alphaproteobacteria</taxon>
        <taxon>Hyphomicrobiales</taxon>
        <taxon>Nitrobacteraceae</taxon>
        <taxon>Rhodoplanes</taxon>
    </lineage>
</organism>
<dbReference type="PANTHER" id="PTHR40396:SF1">
    <property type="entry name" value="ATPASE AAA-TYPE CORE DOMAIN-CONTAINING PROTEIN"/>
    <property type="match status" value="1"/>
</dbReference>
<proteinExistence type="predicted"/>
<dbReference type="Gene3D" id="3.40.50.300">
    <property type="entry name" value="P-loop containing nucleotide triphosphate hydrolases"/>
    <property type="match status" value="1"/>
</dbReference>
<dbReference type="RefSeq" id="WP_111359409.1">
    <property type="nucleotide sequence ID" value="NZ_NHSK01000063.1"/>
</dbReference>
<gene>
    <name evidence="3" type="ORF">CH338_22970</name>
</gene>
<keyword evidence="4" id="KW-1185">Reference proteome</keyword>
<dbReference type="AlphaFoldDB" id="A0A327K5L3"/>
<dbReference type="GO" id="GO:0006302">
    <property type="term" value="P:double-strand break repair"/>
    <property type="evidence" value="ECO:0007669"/>
    <property type="project" value="InterPro"/>
</dbReference>
<dbReference type="InterPro" id="IPR038729">
    <property type="entry name" value="Rad50/SbcC_AAA"/>
</dbReference>
<dbReference type="SUPFAM" id="SSF52540">
    <property type="entry name" value="P-loop containing nucleoside triphosphate hydrolases"/>
    <property type="match status" value="1"/>
</dbReference>
<dbReference type="GO" id="GO:0016887">
    <property type="term" value="F:ATP hydrolysis activity"/>
    <property type="evidence" value="ECO:0007669"/>
    <property type="project" value="InterPro"/>
</dbReference>
<evidence type="ECO:0000259" key="2">
    <source>
        <dbReference type="Pfam" id="PF13476"/>
    </source>
</evidence>
<dbReference type="EMBL" id="NPEU01000376">
    <property type="protein sequence ID" value="RAI33196.1"/>
    <property type="molecule type" value="Genomic_DNA"/>
</dbReference>
<accession>A0A327K5L3</accession>
<feature type="domain" description="ATPase AAA-type core" evidence="1">
    <location>
        <begin position="252"/>
        <end position="341"/>
    </location>
</feature>
<dbReference type="Proteomes" id="UP000248863">
    <property type="component" value="Unassembled WGS sequence"/>
</dbReference>
<dbReference type="Pfam" id="PF13476">
    <property type="entry name" value="AAA_23"/>
    <property type="match status" value="1"/>
</dbReference>
<comment type="caution">
    <text evidence="3">The sequence shown here is derived from an EMBL/GenBank/DDBJ whole genome shotgun (WGS) entry which is preliminary data.</text>
</comment>
<dbReference type="OrthoDB" id="9809324at2"/>
<dbReference type="GO" id="GO:0005524">
    <property type="term" value="F:ATP binding"/>
    <property type="evidence" value="ECO:0007669"/>
    <property type="project" value="InterPro"/>
</dbReference>
<protein>
    <submittedName>
        <fullName evidence="3">Abortive infection protein</fullName>
    </submittedName>
</protein>
<evidence type="ECO:0000313" key="4">
    <source>
        <dbReference type="Proteomes" id="UP000248863"/>
    </source>
</evidence>
<reference evidence="3 4" key="1">
    <citation type="submission" date="2017-07" db="EMBL/GenBank/DDBJ databases">
        <title>Draft Genome Sequences of Select Purple Nonsulfur Bacteria.</title>
        <authorList>
            <person name="Lasarre B."/>
            <person name="Mckinlay J.B."/>
        </authorList>
    </citation>
    <scope>NUCLEOTIDE SEQUENCE [LARGE SCALE GENOMIC DNA]</scope>
    <source>
        <strain evidence="3 4">DSM 11907</strain>
    </source>
</reference>
<dbReference type="InterPro" id="IPR027417">
    <property type="entry name" value="P-loop_NTPase"/>
</dbReference>
<name>A0A327K5L3_9BRAD</name>
<dbReference type="Pfam" id="PF13304">
    <property type="entry name" value="AAA_21"/>
    <property type="match status" value="1"/>
</dbReference>
<evidence type="ECO:0000259" key="1">
    <source>
        <dbReference type="Pfam" id="PF13304"/>
    </source>
</evidence>
<feature type="domain" description="Rad50/SbcC-type AAA" evidence="2">
    <location>
        <begin position="4"/>
        <end position="79"/>
    </location>
</feature>
<sequence>MLYRLEIANFYSVRDRQVIDLRIGDSVPDVPGRFDPLFPGSKERAPRVVAFFGPNASGKSTVLKALAFVLWFVRDSFQRQPNVGIPCECFNDTAAQAEPVRLAIEFGGPLDPAVEPGSAPIAYGTWRYELALFMSDGRFIVTEENLHQRANGRGRWTRVFERENDQVSAGKVFALSGYSKVIDKVRDNASLISTLAQFDHVPSLRLSEAARSVVANILADRTEVGDDAAIKYYAADTAAMEELNRDIQRIDLGIKKMIIVQGQAGPLALFEHEGLERPMPWALESHGTRTFIRNLPLLQIALARGSMSIVDEIDLAIHPLVLPEIIRWFHDPERNPQRAQLWMSCHAATLLEDLQKEEVFFCEKDTRGRTKVYGLQDIRNARRADNRYRRYMSGMYGAIPQIG</sequence>